<name>H8Z7F6_9GAMM</name>
<dbReference type="STRING" id="631362.Thi970DRAFT_04555"/>
<dbReference type="PROSITE" id="PS00018">
    <property type="entry name" value="EF_HAND_1"/>
    <property type="match status" value="3"/>
</dbReference>
<organism evidence="6 7">
    <name type="scientific">Thiorhodovibrio frisius</name>
    <dbReference type="NCBI Taxonomy" id="631362"/>
    <lineage>
        <taxon>Bacteria</taxon>
        <taxon>Pseudomonadati</taxon>
        <taxon>Pseudomonadota</taxon>
        <taxon>Gammaproteobacteria</taxon>
        <taxon>Chromatiales</taxon>
        <taxon>Chromatiaceae</taxon>
        <taxon>Thiorhodovibrio</taxon>
    </lineage>
</organism>
<dbReference type="OrthoDB" id="5770156at2"/>
<feature type="region of interest" description="Disordered" evidence="3">
    <location>
        <begin position="177"/>
        <end position="218"/>
    </location>
</feature>
<dbReference type="HOGENOM" id="CLU_1480376_0_0_6"/>
<protein>
    <recommendedName>
        <fullName evidence="5">EF-hand domain-containing protein</fullName>
    </recommendedName>
</protein>
<feature type="compositionally biased region" description="Pro residues" evidence="3">
    <location>
        <begin position="203"/>
        <end position="218"/>
    </location>
</feature>
<feature type="domain" description="EF-hand" evidence="5">
    <location>
        <begin position="75"/>
        <end position="92"/>
    </location>
</feature>
<keyword evidence="7" id="KW-1185">Reference proteome</keyword>
<gene>
    <name evidence="6" type="ORF">Thi970DRAFT_04555</name>
</gene>
<dbReference type="PANTHER" id="PTHR10827:SF98">
    <property type="entry name" value="45 KDA CALCIUM-BINDING PROTEIN"/>
    <property type="match status" value="1"/>
</dbReference>
<dbReference type="EMBL" id="JH603170">
    <property type="protein sequence ID" value="EIC20886.1"/>
    <property type="molecule type" value="Genomic_DNA"/>
</dbReference>
<evidence type="ECO:0000259" key="5">
    <source>
        <dbReference type="Pfam" id="PF13202"/>
    </source>
</evidence>
<dbReference type="Proteomes" id="UP000002964">
    <property type="component" value="Unassembled WGS sequence"/>
</dbReference>
<dbReference type="InterPro" id="IPR002048">
    <property type="entry name" value="EF_hand_dom"/>
</dbReference>
<keyword evidence="2" id="KW-0677">Repeat</keyword>
<dbReference type="GO" id="GO:0005509">
    <property type="term" value="F:calcium ion binding"/>
    <property type="evidence" value="ECO:0007669"/>
    <property type="project" value="InterPro"/>
</dbReference>
<reference evidence="6 7" key="2">
    <citation type="submission" date="2011-11" db="EMBL/GenBank/DDBJ databases">
        <authorList>
            <consortium name="US DOE Joint Genome Institute"/>
            <person name="Lucas S."/>
            <person name="Han J."/>
            <person name="Lapidus A."/>
            <person name="Cheng J.-F."/>
            <person name="Goodwin L."/>
            <person name="Pitluck S."/>
            <person name="Peters L."/>
            <person name="Ovchinnikova G."/>
            <person name="Zhang X."/>
            <person name="Detter J.C."/>
            <person name="Han C."/>
            <person name="Tapia R."/>
            <person name="Land M."/>
            <person name="Hauser L."/>
            <person name="Kyrpides N."/>
            <person name="Ivanova N."/>
            <person name="Pagani I."/>
            <person name="Vogl K."/>
            <person name="Liu Z."/>
            <person name="Overmann J."/>
            <person name="Frigaard N.-U."/>
            <person name="Bryant D."/>
            <person name="Woyke T."/>
        </authorList>
    </citation>
    <scope>NUCLEOTIDE SEQUENCE [LARGE SCALE GENOMIC DNA]</scope>
    <source>
        <strain evidence="6 7">970</strain>
    </source>
</reference>
<dbReference type="Gene3D" id="1.10.238.10">
    <property type="entry name" value="EF-hand"/>
    <property type="match status" value="2"/>
</dbReference>
<dbReference type="InterPro" id="IPR011992">
    <property type="entry name" value="EF-hand-dom_pair"/>
</dbReference>
<feature type="chain" id="PRO_5003617727" description="EF-hand domain-containing protein" evidence="4">
    <location>
        <begin position="26"/>
        <end position="218"/>
    </location>
</feature>
<proteinExistence type="predicted"/>
<evidence type="ECO:0000256" key="3">
    <source>
        <dbReference type="SAM" id="MobiDB-lite"/>
    </source>
</evidence>
<reference evidence="7" key="1">
    <citation type="submission" date="2011-06" db="EMBL/GenBank/DDBJ databases">
        <authorList>
            <consortium name="US DOE Joint Genome Institute (JGI-PGF)"/>
            <person name="Lucas S."/>
            <person name="Han J."/>
            <person name="Lapidus A."/>
            <person name="Cheng J.-F."/>
            <person name="Goodwin L."/>
            <person name="Pitluck S."/>
            <person name="Peters L."/>
            <person name="Land M.L."/>
            <person name="Hauser L."/>
            <person name="Vogl K."/>
            <person name="Liu Z."/>
            <person name="Overmann J."/>
            <person name="Frigaard N.-U."/>
            <person name="Bryant D.A."/>
            <person name="Woyke T.J."/>
        </authorList>
    </citation>
    <scope>NUCLEOTIDE SEQUENCE [LARGE SCALE GENOMIC DNA]</scope>
    <source>
        <strain evidence="7">970</strain>
    </source>
</reference>
<evidence type="ECO:0000256" key="1">
    <source>
        <dbReference type="ARBA" id="ARBA00022723"/>
    </source>
</evidence>
<feature type="signal peptide" evidence="4">
    <location>
        <begin position="1"/>
        <end position="25"/>
    </location>
</feature>
<feature type="domain" description="EF-hand" evidence="5">
    <location>
        <begin position="171"/>
        <end position="189"/>
    </location>
</feature>
<evidence type="ECO:0000256" key="2">
    <source>
        <dbReference type="ARBA" id="ARBA00022737"/>
    </source>
</evidence>
<dbReference type="SUPFAM" id="SSF47473">
    <property type="entry name" value="EF-hand"/>
    <property type="match status" value="1"/>
</dbReference>
<accession>H8Z7F6</accession>
<dbReference type="AlphaFoldDB" id="H8Z7F6"/>
<evidence type="ECO:0000313" key="7">
    <source>
        <dbReference type="Proteomes" id="UP000002964"/>
    </source>
</evidence>
<dbReference type="PANTHER" id="PTHR10827">
    <property type="entry name" value="RETICULOCALBIN"/>
    <property type="match status" value="1"/>
</dbReference>
<evidence type="ECO:0000256" key="4">
    <source>
        <dbReference type="SAM" id="SignalP"/>
    </source>
</evidence>
<dbReference type="InterPro" id="IPR018247">
    <property type="entry name" value="EF_Hand_1_Ca_BS"/>
</dbReference>
<dbReference type="RefSeq" id="WP_009151289.1">
    <property type="nucleotide sequence ID" value="NZ_CP121471.1"/>
</dbReference>
<keyword evidence="4" id="KW-0732">Signal</keyword>
<keyword evidence="1" id="KW-0479">Metal-binding</keyword>
<evidence type="ECO:0000313" key="6">
    <source>
        <dbReference type="EMBL" id="EIC20886.1"/>
    </source>
</evidence>
<dbReference type="Pfam" id="PF13202">
    <property type="entry name" value="EF-hand_5"/>
    <property type="match status" value="3"/>
</dbReference>
<feature type="domain" description="EF-hand" evidence="5">
    <location>
        <begin position="128"/>
        <end position="145"/>
    </location>
</feature>
<dbReference type="eggNOG" id="ENOG502ZCIX">
    <property type="taxonomic scope" value="Bacteria"/>
</dbReference>
<sequence length="218" mass="23075">MEHKTRTLVLSVAMIVAGGAPLALAQPPGPMPFTVFDQDSDGIVTEQEFNSIRAERMAARAAAGAPMNGAANAPTFADFDSNGDGQLMPDEFAAGQQARMQGRPGMGPGMGAGMGSGQGMGMGRNMPTFTEFDLNADGSLSEQEFYEARANRIAERSKQGYQMRNLANAPAFGEVDLNNDGLVDPQEFATAQAHHRQQMQPPSGQPAPANPNPPRPNQ</sequence>